<sequence length="298" mass="32968">MTTIRVAVPRKGRPLEAVLETVASQADATDVADRIISTLRYEKAITKGDAAAEDTVYDRLADYSDLSDPTEPEYTLFRDDRDGMPRRVVFDSLTVPFGDLDVQLVGREEPFRALRKHEFALGFDSADLVLEEVVELREDPLADIADINDRIDPVDTDVRVVTGMGDTVYHTLLATPTVVDSLSPSLTREFVTEYEGPLCISPRYERLVEAILGTDAIEGVEFTYPDDEREEEAAIADAGLGVYVTVTGSTARDHGLDVGAQLFPSETVLLENQSELDDDVERVRDLFQAENQSPIPAR</sequence>
<protein>
    <recommendedName>
        <fullName evidence="3">ATP phosphoribosyltransferase</fullName>
    </recommendedName>
</protein>
<reference evidence="1 2" key="1">
    <citation type="submission" date="2016-10" db="EMBL/GenBank/DDBJ databases">
        <authorList>
            <person name="de Groot N.N."/>
        </authorList>
    </citation>
    <scope>NUCLEOTIDE SEQUENCE [LARGE SCALE GENOMIC DNA]</scope>
    <source>
        <strain evidence="1 2">CGMCC 1.10457</strain>
    </source>
</reference>
<dbReference type="Proteomes" id="UP000199062">
    <property type="component" value="Unassembled WGS sequence"/>
</dbReference>
<evidence type="ECO:0000313" key="1">
    <source>
        <dbReference type="EMBL" id="SFS06638.1"/>
    </source>
</evidence>
<dbReference type="RefSeq" id="WP_089817416.1">
    <property type="nucleotide sequence ID" value="NZ_FOZK01000003.1"/>
</dbReference>
<dbReference type="Pfam" id="PF25936">
    <property type="entry name" value="HisG_halo"/>
    <property type="match status" value="1"/>
</dbReference>
<proteinExistence type="predicted"/>
<gene>
    <name evidence="1" type="ORF">SAMN05216559_3072</name>
</gene>
<organism evidence="1 2">
    <name type="scientific">Halomicrobium zhouii</name>
    <dbReference type="NCBI Taxonomy" id="767519"/>
    <lineage>
        <taxon>Archaea</taxon>
        <taxon>Methanobacteriati</taxon>
        <taxon>Methanobacteriota</taxon>
        <taxon>Stenosarchaea group</taxon>
        <taxon>Halobacteria</taxon>
        <taxon>Halobacteriales</taxon>
        <taxon>Haloarculaceae</taxon>
        <taxon>Halomicrobium</taxon>
    </lineage>
</organism>
<dbReference type="InterPro" id="IPR058892">
    <property type="entry name" value="HisG-like"/>
</dbReference>
<evidence type="ECO:0000313" key="2">
    <source>
        <dbReference type="Proteomes" id="UP000199062"/>
    </source>
</evidence>
<dbReference type="EMBL" id="FOZK01000003">
    <property type="protein sequence ID" value="SFS06638.1"/>
    <property type="molecule type" value="Genomic_DNA"/>
</dbReference>
<accession>A0A1I6LT86</accession>
<dbReference type="STRING" id="767519.SAMN05216559_3072"/>
<dbReference type="AlphaFoldDB" id="A0A1I6LT86"/>
<name>A0A1I6LT86_9EURY</name>
<dbReference type="OrthoDB" id="193491at2157"/>
<keyword evidence="2" id="KW-1185">Reference proteome</keyword>
<evidence type="ECO:0008006" key="3">
    <source>
        <dbReference type="Google" id="ProtNLM"/>
    </source>
</evidence>